<evidence type="ECO:0000259" key="2">
    <source>
        <dbReference type="Pfam" id="PF19780"/>
    </source>
</evidence>
<sequence length="166" mass="19222">MKKYHFILSFFCILCFAANAQEVKRLEDGQSPGKGNLSQVSWLEGFWSGPGLGGDCEEVWLPARDGQMMGTFRFFDQGKLIFSELFFLSEENESMTLKLKHFSADLTAWEDKDEWVEFRLIEIEDQTIWLDGLTMKREGDNLTVWVELESGDQSSVAAFEYTRRDF</sequence>
<dbReference type="Proteomes" id="UP000295438">
    <property type="component" value="Unassembled WGS sequence"/>
</dbReference>
<comment type="caution">
    <text evidence="3">The sequence shown here is derived from an EMBL/GenBank/DDBJ whole genome shotgun (WGS) entry which is preliminary data.</text>
</comment>
<dbReference type="AlphaFoldDB" id="A0A4R5UVW2"/>
<name>A0A4R5UVW2_9BACT</name>
<feature type="signal peptide" evidence="1">
    <location>
        <begin position="1"/>
        <end position="20"/>
    </location>
</feature>
<accession>A0A4R5UVW2</accession>
<keyword evidence="1" id="KW-0732">Signal</keyword>
<proteinExistence type="predicted"/>
<dbReference type="InterPro" id="IPR046232">
    <property type="entry name" value="DUF6265"/>
</dbReference>
<dbReference type="EMBL" id="SMUW01000035">
    <property type="protein sequence ID" value="TDK43369.1"/>
    <property type="molecule type" value="Genomic_DNA"/>
</dbReference>
<dbReference type="RefSeq" id="WP_133391084.1">
    <property type="nucleotide sequence ID" value="NZ_SMUW01000035.1"/>
</dbReference>
<dbReference type="Pfam" id="PF19780">
    <property type="entry name" value="DUF6265"/>
    <property type="match status" value="1"/>
</dbReference>
<feature type="chain" id="PRO_5020478862" description="DUF6265 domain-containing protein" evidence="1">
    <location>
        <begin position="21"/>
        <end position="166"/>
    </location>
</feature>
<gene>
    <name evidence="3" type="ORF">E1898_12220</name>
</gene>
<evidence type="ECO:0000256" key="1">
    <source>
        <dbReference type="SAM" id="SignalP"/>
    </source>
</evidence>
<feature type="domain" description="DUF6265" evidence="2">
    <location>
        <begin position="41"/>
        <end position="147"/>
    </location>
</feature>
<organism evidence="3 4">
    <name type="scientific">Algoriphagus formosus</name>
    <dbReference type="NCBI Taxonomy" id="2007308"/>
    <lineage>
        <taxon>Bacteria</taxon>
        <taxon>Pseudomonadati</taxon>
        <taxon>Bacteroidota</taxon>
        <taxon>Cytophagia</taxon>
        <taxon>Cytophagales</taxon>
        <taxon>Cyclobacteriaceae</taxon>
        <taxon>Algoriphagus</taxon>
    </lineage>
</organism>
<evidence type="ECO:0000313" key="4">
    <source>
        <dbReference type="Proteomes" id="UP000295438"/>
    </source>
</evidence>
<protein>
    <recommendedName>
        <fullName evidence="2">DUF6265 domain-containing protein</fullName>
    </recommendedName>
</protein>
<reference evidence="3 4" key="1">
    <citation type="submission" date="2019-03" db="EMBL/GenBank/DDBJ databases">
        <title>Algoriphagus aquimaris sp. nov., isolated form marine sediment in Pohang, Korea.</title>
        <authorList>
            <person name="Kim J."/>
            <person name="Yoon S.-H."/>
            <person name="Lee S.-S."/>
        </authorList>
    </citation>
    <scope>NUCLEOTIDE SEQUENCE [LARGE SCALE GENOMIC DNA]</scope>
    <source>
        <strain evidence="3 4">F21</strain>
    </source>
</reference>
<keyword evidence="4" id="KW-1185">Reference proteome</keyword>
<evidence type="ECO:0000313" key="3">
    <source>
        <dbReference type="EMBL" id="TDK43369.1"/>
    </source>
</evidence>